<dbReference type="AlphaFoldDB" id="D2RXR1"/>
<dbReference type="Proteomes" id="UP000001903">
    <property type="component" value="Chromosome"/>
</dbReference>
<dbReference type="Pfam" id="PF19102">
    <property type="entry name" value="DUF5789"/>
    <property type="match status" value="1"/>
</dbReference>
<name>D2RXR1_HALTV</name>
<protein>
    <recommendedName>
        <fullName evidence="4">DUF2795 domain-containing protein</fullName>
    </recommendedName>
</protein>
<organism evidence="2 3">
    <name type="scientific">Haloterrigena turkmenica (strain ATCC 51198 / DSM 5511 / JCM 9101 / NCIMB 13204 / VKM B-1734 / 4k)</name>
    <name type="common">Halococcus turkmenicus</name>
    <dbReference type="NCBI Taxonomy" id="543526"/>
    <lineage>
        <taxon>Archaea</taxon>
        <taxon>Methanobacteriati</taxon>
        <taxon>Methanobacteriota</taxon>
        <taxon>Stenosarchaea group</taxon>
        <taxon>Halobacteria</taxon>
        <taxon>Halobacteriales</taxon>
        <taxon>Natrialbaceae</taxon>
        <taxon>Haloterrigena</taxon>
    </lineage>
</organism>
<feature type="region of interest" description="Disordered" evidence="1">
    <location>
        <begin position="92"/>
        <end position="118"/>
    </location>
</feature>
<sequence>MIDDEEHLVMSDPTDRERVRELGVEFGPLAHQLNQHEYPTTCEELVEAYGSAVLGFQNGEQTLAEVLSPVPEEQFNSATEARAAIFSNVPEGAIGRKGYSDRTPPALGEQSEESDESF</sequence>
<dbReference type="EMBL" id="CP001860">
    <property type="protein sequence ID" value="ADB59745.1"/>
    <property type="molecule type" value="Genomic_DNA"/>
</dbReference>
<evidence type="ECO:0000313" key="2">
    <source>
        <dbReference type="EMBL" id="ADB59745.1"/>
    </source>
</evidence>
<evidence type="ECO:0000256" key="1">
    <source>
        <dbReference type="SAM" id="MobiDB-lite"/>
    </source>
</evidence>
<evidence type="ECO:0008006" key="4">
    <source>
        <dbReference type="Google" id="ProtNLM"/>
    </source>
</evidence>
<keyword evidence="3" id="KW-1185">Reference proteome</keyword>
<reference evidence="2 3" key="1">
    <citation type="journal article" date="2010" name="Stand. Genomic Sci.">
        <title>Complete genome sequence of Haloterrigena turkmenica type strain (4k).</title>
        <authorList>
            <person name="Saunders E."/>
            <person name="Tindall B.J."/>
            <person name="Fahnrich R."/>
            <person name="Lapidus A."/>
            <person name="Copeland A."/>
            <person name="Del Rio T.G."/>
            <person name="Lucas S."/>
            <person name="Chen F."/>
            <person name="Tice H."/>
            <person name="Cheng J.F."/>
            <person name="Han C."/>
            <person name="Detter J.C."/>
            <person name="Bruce D."/>
            <person name="Goodwin L."/>
            <person name="Chain P."/>
            <person name="Pitluck S."/>
            <person name="Pati A."/>
            <person name="Ivanova N."/>
            <person name="Mavromatis K."/>
            <person name="Chen A."/>
            <person name="Palaniappan K."/>
            <person name="Land M."/>
            <person name="Hauser L."/>
            <person name="Chang Y.J."/>
            <person name="Jeffries C.D."/>
            <person name="Brettin T."/>
            <person name="Rohde M."/>
            <person name="Goker M."/>
            <person name="Bristow J."/>
            <person name="Eisen J.A."/>
            <person name="Markowitz V."/>
            <person name="Hugenholtz P."/>
            <person name="Klenk H.P."/>
            <person name="Kyrpides N.C."/>
        </authorList>
    </citation>
    <scope>NUCLEOTIDE SEQUENCE [LARGE SCALE GENOMIC DNA]</scope>
    <source>
        <strain evidence="3">ATCC 51198 / DSM 5511 / JCM 9101 / NCIMB 13204 / VKM B-1734 / 4k</strain>
    </source>
</reference>
<dbReference type="KEGG" id="htu:Htur_0850"/>
<evidence type="ECO:0000313" key="3">
    <source>
        <dbReference type="Proteomes" id="UP000001903"/>
    </source>
</evidence>
<proteinExistence type="predicted"/>
<dbReference type="HOGENOM" id="CLU_133603_1_0_2"/>
<accession>D2RXR1</accession>
<gene>
    <name evidence="2" type="ordered locus">Htur_0850</name>
</gene>
<dbReference type="eggNOG" id="arCOG03020">
    <property type="taxonomic scope" value="Archaea"/>
</dbReference>
<dbReference type="InterPro" id="IPR043899">
    <property type="entry name" value="DUF5789"/>
</dbReference>